<accession>A0A0S4J180</accession>
<dbReference type="EMBL" id="CYKH01000832">
    <property type="protein sequence ID" value="CUG48206.1"/>
    <property type="molecule type" value="Genomic_DNA"/>
</dbReference>
<evidence type="ECO:0000313" key="2">
    <source>
        <dbReference type="EMBL" id="CUG48206.1"/>
    </source>
</evidence>
<evidence type="ECO:0000256" key="1">
    <source>
        <dbReference type="SAM" id="MobiDB-lite"/>
    </source>
</evidence>
<proteinExistence type="predicted"/>
<protein>
    <submittedName>
        <fullName evidence="2">Uncharacterized protein</fullName>
    </submittedName>
</protein>
<evidence type="ECO:0000313" key="3">
    <source>
        <dbReference type="Proteomes" id="UP000051952"/>
    </source>
</evidence>
<feature type="compositionally biased region" description="Low complexity" evidence="1">
    <location>
        <begin position="95"/>
        <end position="105"/>
    </location>
</feature>
<feature type="compositionally biased region" description="Basic and acidic residues" evidence="1">
    <location>
        <begin position="81"/>
        <end position="94"/>
    </location>
</feature>
<keyword evidence="3" id="KW-1185">Reference proteome</keyword>
<feature type="region of interest" description="Disordered" evidence="1">
    <location>
        <begin position="77"/>
        <end position="122"/>
    </location>
</feature>
<reference evidence="3" key="1">
    <citation type="submission" date="2015-09" db="EMBL/GenBank/DDBJ databases">
        <authorList>
            <consortium name="Pathogen Informatics"/>
        </authorList>
    </citation>
    <scope>NUCLEOTIDE SEQUENCE [LARGE SCALE GENOMIC DNA]</scope>
    <source>
        <strain evidence="3">Lake Konstanz</strain>
    </source>
</reference>
<sequence>MPCVVIMLSPLQRNKGNNDGADGTNEGPATYTACLRSSGEVPDAALVQQSDCFWIVRGSPLPPSAADYSSNASHHCARCRAASEHPRPEMREQRTTSSPTTSVSPAHGTVHRHPRSHERMPEGARTIQGIRGRIVYWLFSSQC</sequence>
<dbReference type="AlphaFoldDB" id="A0A0S4J180"/>
<dbReference type="Proteomes" id="UP000051952">
    <property type="component" value="Unassembled WGS sequence"/>
</dbReference>
<dbReference type="VEuPathDB" id="TriTrypDB:BSAL_80050"/>
<organism evidence="2 3">
    <name type="scientific">Bodo saltans</name>
    <name type="common">Flagellated protozoan</name>
    <dbReference type="NCBI Taxonomy" id="75058"/>
    <lineage>
        <taxon>Eukaryota</taxon>
        <taxon>Discoba</taxon>
        <taxon>Euglenozoa</taxon>
        <taxon>Kinetoplastea</taxon>
        <taxon>Metakinetoplastina</taxon>
        <taxon>Eubodonida</taxon>
        <taxon>Bodonidae</taxon>
        <taxon>Bodo</taxon>
    </lineage>
</organism>
<name>A0A0S4J180_BODSA</name>
<gene>
    <name evidence="2" type="ORF">BSAL_80050</name>
</gene>